<reference evidence="1" key="1">
    <citation type="submission" date="2022-01" db="EMBL/GenBank/DDBJ databases">
        <title>Genome Sequence Resource for Two Populations of Ditylenchus destructor, the Migratory Endoparasitic Phytonematode.</title>
        <authorList>
            <person name="Zhang H."/>
            <person name="Lin R."/>
            <person name="Xie B."/>
        </authorList>
    </citation>
    <scope>NUCLEOTIDE SEQUENCE</scope>
    <source>
        <strain evidence="1">BazhouSP</strain>
    </source>
</reference>
<dbReference type="AlphaFoldDB" id="A0AAD4R0K7"/>
<protein>
    <submittedName>
        <fullName evidence="1">Uncharacterized protein</fullName>
    </submittedName>
</protein>
<proteinExistence type="predicted"/>
<dbReference type="Proteomes" id="UP001201812">
    <property type="component" value="Unassembled WGS sequence"/>
</dbReference>
<keyword evidence="2" id="KW-1185">Reference proteome</keyword>
<gene>
    <name evidence="1" type="ORF">DdX_12327</name>
</gene>
<sequence length="99" mass="11693">MSYRIFDRCFKHELNPDGSTRTECLCVFPGENRKCQFVAVRDPGGHLRYETLSEHLKKHHKDVLQEMANVIPDIWRGSKAWVELMNKRRKDPDNSSNMF</sequence>
<accession>A0AAD4R0K7</accession>
<name>A0AAD4R0K7_9BILA</name>
<evidence type="ECO:0000313" key="2">
    <source>
        <dbReference type="Proteomes" id="UP001201812"/>
    </source>
</evidence>
<organism evidence="1 2">
    <name type="scientific">Ditylenchus destructor</name>
    <dbReference type="NCBI Taxonomy" id="166010"/>
    <lineage>
        <taxon>Eukaryota</taxon>
        <taxon>Metazoa</taxon>
        <taxon>Ecdysozoa</taxon>
        <taxon>Nematoda</taxon>
        <taxon>Chromadorea</taxon>
        <taxon>Rhabditida</taxon>
        <taxon>Tylenchina</taxon>
        <taxon>Tylenchomorpha</taxon>
        <taxon>Sphaerularioidea</taxon>
        <taxon>Anguinidae</taxon>
        <taxon>Anguininae</taxon>
        <taxon>Ditylenchus</taxon>
    </lineage>
</organism>
<comment type="caution">
    <text evidence="1">The sequence shown here is derived from an EMBL/GenBank/DDBJ whole genome shotgun (WGS) entry which is preliminary data.</text>
</comment>
<evidence type="ECO:0000313" key="1">
    <source>
        <dbReference type="EMBL" id="KAI1707769.1"/>
    </source>
</evidence>
<dbReference type="EMBL" id="JAKKPZ010000039">
    <property type="protein sequence ID" value="KAI1707769.1"/>
    <property type="molecule type" value="Genomic_DNA"/>
</dbReference>